<dbReference type="SUPFAM" id="SSF47090">
    <property type="entry name" value="PGBD-like"/>
    <property type="match status" value="1"/>
</dbReference>
<comment type="catalytic activity">
    <reaction evidence="1">
        <text>Hydrolyzes the link between N-acetylmuramoyl residues and L-amino acid residues in certain cell-wall glycopeptides.</text>
        <dbReference type="EC" id="3.5.1.28"/>
    </reaction>
</comment>
<protein>
    <recommendedName>
        <fullName evidence="3">N-acetylmuramoyl-L-alanine amidase</fullName>
        <ecNumber evidence="3">3.5.1.28</ecNumber>
    </recommendedName>
</protein>
<evidence type="ECO:0000256" key="3">
    <source>
        <dbReference type="ARBA" id="ARBA00011901"/>
    </source>
</evidence>
<evidence type="ECO:0000259" key="6">
    <source>
        <dbReference type="SMART" id="SM00644"/>
    </source>
</evidence>
<dbReference type="InterPro" id="IPR036505">
    <property type="entry name" value="Amidase/PGRP_sf"/>
</dbReference>
<evidence type="ECO:0000256" key="1">
    <source>
        <dbReference type="ARBA" id="ARBA00001561"/>
    </source>
</evidence>
<dbReference type="InterPro" id="IPR051206">
    <property type="entry name" value="NAMLAA_amidase_2"/>
</dbReference>
<dbReference type="InterPro" id="IPR002502">
    <property type="entry name" value="Amidase_domain"/>
</dbReference>
<dbReference type="GO" id="GO:0019867">
    <property type="term" value="C:outer membrane"/>
    <property type="evidence" value="ECO:0007669"/>
    <property type="project" value="TreeGrafter"/>
</dbReference>
<dbReference type="SMART" id="SM00644">
    <property type="entry name" value="Ami_2"/>
    <property type="match status" value="1"/>
</dbReference>
<evidence type="ECO:0000256" key="2">
    <source>
        <dbReference type="ARBA" id="ARBA00007553"/>
    </source>
</evidence>
<dbReference type="InterPro" id="IPR036366">
    <property type="entry name" value="PGBDSf"/>
</dbReference>
<dbReference type="Pfam" id="PF01510">
    <property type="entry name" value="Amidase_2"/>
    <property type="match status" value="1"/>
</dbReference>
<dbReference type="PANTHER" id="PTHR30417:SF1">
    <property type="entry name" value="N-ACETYLMURAMOYL-L-ALANINE AMIDASE AMID"/>
    <property type="match status" value="1"/>
</dbReference>
<dbReference type="Pfam" id="PF01471">
    <property type="entry name" value="PG_binding_1"/>
    <property type="match status" value="1"/>
</dbReference>
<dbReference type="Gene3D" id="1.10.101.10">
    <property type="entry name" value="PGBD-like superfamily/PGBD"/>
    <property type="match status" value="1"/>
</dbReference>
<dbReference type="Proteomes" id="UP000237839">
    <property type="component" value="Unassembled WGS sequence"/>
</dbReference>
<organism evidence="7 8">
    <name type="scientific">Solimicrobium silvestre</name>
    <dbReference type="NCBI Taxonomy" id="2099400"/>
    <lineage>
        <taxon>Bacteria</taxon>
        <taxon>Pseudomonadati</taxon>
        <taxon>Pseudomonadota</taxon>
        <taxon>Betaproteobacteria</taxon>
        <taxon>Burkholderiales</taxon>
        <taxon>Oxalobacteraceae</taxon>
        <taxon>Solimicrobium</taxon>
    </lineage>
</organism>
<proteinExistence type="inferred from homology"/>
<dbReference type="GO" id="GO:0009254">
    <property type="term" value="P:peptidoglycan turnover"/>
    <property type="evidence" value="ECO:0007669"/>
    <property type="project" value="TreeGrafter"/>
</dbReference>
<dbReference type="GO" id="GO:0071555">
    <property type="term" value="P:cell wall organization"/>
    <property type="evidence" value="ECO:0007669"/>
    <property type="project" value="UniProtKB-KW"/>
</dbReference>
<evidence type="ECO:0000313" key="8">
    <source>
        <dbReference type="Proteomes" id="UP000237839"/>
    </source>
</evidence>
<dbReference type="EMBL" id="PUGF01000001">
    <property type="protein sequence ID" value="PRC94835.1"/>
    <property type="molecule type" value="Genomic_DNA"/>
</dbReference>
<keyword evidence="4" id="KW-0378">Hydrolase</keyword>
<reference evidence="7 8" key="1">
    <citation type="submission" date="2018-02" db="EMBL/GenBank/DDBJ databases">
        <title>Solimicrobium silvestre gen. nov., sp. nov., isolated from alpine forest soil.</title>
        <authorList>
            <person name="Margesin R."/>
            <person name="Albuquerque L."/>
            <person name="Zhang D.-C."/>
            <person name="Froufe H.J.C."/>
            <person name="Severino R."/>
            <person name="Roxo I."/>
            <person name="Egas C."/>
            <person name="Da Costa M.S."/>
        </authorList>
    </citation>
    <scope>NUCLEOTIDE SEQUENCE [LARGE SCALE GENOMIC DNA]</scope>
    <source>
        <strain evidence="7 8">S20-91</strain>
    </source>
</reference>
<dbReference type="CDD" id="cd06583">
    <property type="entry name" value="PGRP"/>
    <property type="match status" value="1"/>
</dbReference>
<dbReference type="EC" id="3.5.1.28" evidence="3"/>
<evidence type="ECO:0000256" key="4">
    <source>
        <dbReference type="ARBA" id="ARBA00022801"/>
    </source>
</evidence>
<dbReference type="FunFam" id="3.40.80.10:FF:000003">
    <property type="entry name" value="N-acetylmuramoyl-L-alanine amidase"/>
    <property type="match status" value="1"/>
</dbReference>
<dbReference type="PANTHER" id="PTHR30417">
    <property type="entry name" value="N-ACETYLMURAMOYL-L-ALANINE AMIDASE AMID"/>
    <property type="match status" value="1"/>
</dbReference>
<dbReference type="InterPro" id="IPR036365">
    <property type="entry name" value="PGBD-like_sf"/>
</dbReference>
<evidence type="ECO:0000313" key="7">
    <source>
        <dbReference type="EMBL" id="PRC94835.1"/>
    </source>
</evidence>
<dbReference type="GO" id="GO:0008745">
    <property type="term" value="F:N-acetylmuramoyl-L-alanine amidase activity"/>
    <property type="evidence" value="ECO:0007669"/>
    <property type="project" value="UniProtKB-EC"/>
</dbReference>
<dbReference type="SUPFAM" id="SSF55846">
    <property type="entry name" value="N-acetylmuramoyl-L-alanine amidase-like"/>
    <property type="match status" value="1"/>
</dbReference>
<comment type="caution">
    <text evidence="7">The sequence shown here is derived from an EMBL/GenBank/DDBJ whole genome shotgun (WGS) entry which is preliminary data.</text>
</comment>
<dbReference type="GO" id="GO:0009253">
    <property type="term" value="P:peptidoglycan catabolic process"/>
    <property type="evidence" value="ECO:0007669"/>
    <property type="project" value="InterPro"/>
</dbReference>
<accession>A0A2S9H4C6</accession>
<dbReference type="Gene3D" id="3.40.80.10">
    <property type="entry name" value="Peptidoglycan recognition protein-like"/>
    <property type="match status" value="1"/>
</dbReference>
<dbReference type="RefSeq" id="WP_105529759.1">
    <property type="nucleotide sequence ID" value="NZ_PUGF01000001.1"/>
</dbReference>
<dbReference type="AlphaFoldDB" id="A0A2S9H4C6"/>
<sequence length="279" mass="31047">MEKTLRALLIISLFILCVGCATTASVIDKPVGSASAAPVIDKTYRAVSQDSRVRFLIIHYTAIDLPTSIDVLTNRDVSAHYLVTDEAEPRILSLVEENARAYHAGLSTWKNFSNLNSASIGIEIVNPGWVDTPDERVYAAFPEQQIDTLIPLIQDIVKRHDIAPGNILGHNDIAPQRKQDPGPLFPWVRLADLGLINWPDAQQVSFKKIDYDAQLPDLIWFQNKLIEHGFQLTPSGQLDQATRNVVSTFQMKYRPANYDGVPDAETAALLDVITSKKNF</sequence>
<feature type="domain" description="N-acetylmuramoyl-L-alanine amidase" evidence="6">
    <location>
        <begin position="41"/>
        <end position="182"/>
    </location>
</feature>
<comment type="similarity">
    <text evidence="2">Belongs to the N-acetylmuramoyl-L-alanine amidase 2 family.</text>
</comment>
<keyword evidence="8" id="KW-1185">Reference proteome</keyword>
<dbReference type="OrthoDB" id="9794842at2"/>
<keyword evidence="5" id="KW-0961">Cell wall biogenesis/degradation</keyword>
<gene>
    <name evidence="7" type="ORF">S2091_0030</name>
</gene>
<name>A0A2S9H4C6_9BURK</name>
<evidence type="ECO:0000256" key="5">
    <source>
        <dbReference type="ARBA" id="ARBA00023316"/>
    </source>
</evidence>
<dbReference type="InterPro" id="IPR002477">
    <property type="entry name" value="Peptidoglycan-bd-like"/>
</dbReference>